<dbReference type="Gene3D" id="2.10.70.10">
    <property type="entry name" value="Complement Module, domain 1"/>
    <property type="match status" value="4"/>
</dbReference>
<dbReference type="EMBL" id="MN414249">
    <property type="protein sequence ID" value="QKE53090.1"/>
    <property type="molecule type" value="mRNA"/>
</dbReference>
<dbReference type="GO" id="GO:0005615">
    <property type="term" value="C:extracellular space"/>
    <property type="evidence" value="ECO:0007669"/>
    <property type="project" value="TreeGrafter"/>
</dbReference>
<dbReference type="InterPro" id="IPR035976">
    <property type="entry name" value="Sushi/SCR/CCP_sf"/>
</dbReference>
<dbReference type="PANTHER" id="PTHR45785:SF7">
    <property type="entry name" value="COMPLEMENT FACTOR H"/>
    <property type="match status" value="1"/>
</dbReference>
<dbReference type="Pfam" id="PF00084">
    <property type="entry name" value="Sushi"/>
    <property type="match status" value="4"/>
</dbReference>
<protein>
    <submittedName>
        <fullName evidence="8">Complement factor H</fullName>
    </submittedName>
</protein>
<gene>
    <name evidence="8" type="primary">CFH</name>
</gene>
<comment type="caution">
    <text evidence="4">Lacks conserved residue(s) required for the propagation of feature annotation.</text>
</comment>
<name>A0A7D3QHA6_MICSA</name>
<evidence type="ECO:0000256" key="6">
    <source>
        <dbReference type="SAM" id="SignalP"/>
    </source>
</evidence>
<dbReference type="AlphaFoldDB" id="A0A7D3QHA6"/>
<dbReference type="SUPFAM" id="SSF57535">
    <property type="entry name" value="Complement control module/SCR domain"/>
    <property type="match status" value="4"/>
</dbReference>
<feature type="domain" description="Sushi" evidence="7">
    <location>
        <begin position="147"/>
        <end position="207"/>
    </location>
</feature>
<dbReference type="InterPro" id="IPR051503">
    <property type="entry name" value="ComplSys_Reg/VirEntry_Med"/>
</dbReference>
<keyword evidence="1 4" id="KW-0768">Sushi</keyword>
<reference evidence="8" key="1">
    <citation type="submission" date="2019-09" db="EMBL/GenBank/DDBJ databases">
        <authorList>
            <person name="Dong J."/>
            <person name="Ye X."/>
            <person name="Sun C."/>
            <person name="Tian Y."/>
            <person name="Hu J."/>
            <person name="Yan N."/>
            <person name="Li W."/>
            <person name="Lu M."/>
        </authorList>
    </citation>
    <scope>NUCLEOTIDE SEQUENCE</scope>
    <source>
        <tissue evidence="8">Spleen</tissue>
    </source>
</reference>
<keyword evidence="3 4" id="KW-1015">Disulfide bond</keyword>
<dbReference type="SMART" id="SM00032">
    <property type="entry name" value="CCP"/>
    <property type="match status" value="4"/>
</dbReference>
<evidence type="ECO:0000256" key="5">
    <source>
        <dbReference type="SAM" id="MobiDB-lite"/>
    </source>
</evidence>
<sequence>MNMRYLGLVLLIWFPGVLHAQIAAQSCSAPKLDGGFFAPKQETYSHGTELSYTCDTGRKPVVKGWWATSTCQTGKWSHTPQCIDEAACLPPEMPNAKYTENQNGWYEDGHIIRITCDKGYEPKGQDVTAICINGTWFSVPVCEKSILACGEPPKIPHAVIIHQRYQEMFAVDSEVQYECEDGYTVEGAEKSIFCIAGTWTKGPPCRARPTIEHGGSTVGTTGWEDTEQGRGTETGAVGGSSATSGSNDRDSQRAFMSIDHCGEHPNVPNSDVVQVNRMSLKYQCNSFYTQVGSDTVTCYSDGSWSDLPICKEAFCVVDHTRYRWDNFQLSGVEYIKDGEKKTFPCTYPSNWSRVFQCINGRIHYTSCCHYYDIQRGLCR</sequence>
<feature type="domain" description="Sushi" evidence="7">
    <location>
        <begin position="86"/>
        <end position="144"/>
    </location>
</feature>
<feature type="compositionally biased region" description="Low complexity" evidence="5">
    <location>
        <begin position="231"/>
        <end position="246"/>
    </location>
</feature>
<evidence type="ECO:0000259" key="7">
    <source>
        <dbReference type="PROSITE" id="PS50923"/>
    </source>
</evidence>
<dbReference type="PROSITE" id="PS50923">
    <property type="entry name" value="SUSHI"/>
    <property type="match status" value="4"/>
</dbReference>
<feature type="domain" description="Sushi" evidence="7">
    <location>
        <begin position="259"/>
        <end position="312"/>
    </location>
</feature>
<feature type="region of interest" description="Disordered" evidence="5">
    <location>
        <begin position="206"/>
        <end position="250"/>
    </location>
</feature>
<feature type="chain" id="PRO_5028055309" evidence="6">
    <location>
        <begin position="20"/>
        <end position="379"/>
    </location>
</feature>
<dbReference type="GO" id="GO:0001851">
    <property type="term" value="F:complement component C3b binding"/>
    <property type="evidence" value="ECO:0007669"/>
    <property type="project" value="TreeGrafter"/>
</dbReference>
<dbReference type="GO" id="GO:0006956">
    <property type="term" value="P:complement activation"/>
    <property type="evidence" value="ECO:0007669"/>
    <property type="project" value="TreeGrafter"/>
</dbReference>
<evidence type="ECO:0000256" key="2">
    <source>
        <dbReference type="ARBA" id="ARBA00022729"/>
    </source>
</evidence>
<evidence type="ECO:0000256" key="4">
    <source>
        <dbReference type="PROSITE-ProRule" id="PRU00302"/>
    </source>
</evidence>
<dbReference type="PROSITE" id="PS51257">
    <property type="entry name" value="PROKAR_LIPOPROTEIN"/>
    <property type="match status" value="1"/>
</dbReference>
<evidence type="ECO:0000256" key="1">
    <source>
        <dbReference type="ARBA" id="ARBA00022659"/>
    </source>
</evidence>
<feature type="domain" description="Sushi" evidence="7">
    <location>
        <begin position="25"/>
        <end position="84"/>
    </location>
</feature>
<organism evidence="8">
    <name type="scientific">Micropterus salmoides</name>
    <name type="common">Largemouth bass</name>
    <name type="synonym">Labrus salmoides</name>
    <dbReference type="NCBI Taxonomy" id="27706"/>
    <lineage>
        <taxon>Eukaryota</taxon>
        <taxon>Metazoa</taxon>
        <taxon>Chordata</taxon>
        <taxon>Craniata</taxon>
        <taxon>Vertebrata</taxon>
        <taxon>Euteleostomi</taxon>
        <taxon>Actinopterygii</taxon>
        <taxon>Neopterygii</taxon>
        <taxon>Teleostei</taxon>
        <taxon>Neoteleostei</taxon>
        <taxon>Acanthomorphata</taxon>
        <taxon>Eupercaria</taxon>
        <taxon>Centrarchiformes</taxon>
        <taxon>Centrarchoidei</taxon>
        <taxon>Centrarchidae</taxon>
        <taxon>Micropterus</taxon>
    </lineage>
</organism>
<evidence type="ECO:0000256" key="3">
    <source>
        <dbReference type="ARBA" id="ARBA00023157"/>
    </source>
</evidence>
<accession>A0A7D3QHA6</accession>
<evidence type="ECO:0000313" key="8">
    <source>
        <dbReference type="EMBL" id="QKE53090.1"/>
    </source>
</evidence>
<proteinExistence type="evidence at transcript level"/>
<dbReference type="OrthoDB" id="9984531at2759"/>
<feature type="signal peptide" evidence="6">
    <location>
        <begin position="1"/>
        <end position="19"/>
    </location>
</feature>
<dbReference type="PANTHER" id="PTHR45785">
    <property type="entry name" value="COMPLEMENT FACTOR H-RELATED"/>
    <property type="match status" value="1"/>
</dbReference>
<dbReference type="CDD" id="cd00033">
    <property type="entry name" value="CCP"/>
    <property type="match status" value="3"/>
</dbReference>
<feature type="disulfide bond" evidence="4">
    <location>
        <begin position="88"/>
        <end position="131"/>
    </location>
</feature>
<dbReference type="InterPro" id="IPR000436">
    <property type="entry name" value="Sushi_SCR_CCP_dom"/>
</dbReference>
<keyword evidence="2 6" id="KW-0732">Signal</keyword>